<organism evidence="1">
    <name type="scientific">Henipavirus hendraense</name>
    <dbReference type="NCBI Taxonomy" id="3052223"/>
    <lineage>
        <taxon>Viruses</taxon>
        <taxon>Riboviria</taxon>
        <taxon>Orthornavirae</taxon>
        <taxon>Negarnaviricota</taxon>
        <taxon>Haploviricotina</taxon>
        <taxon>Monjiviricetes</taxon>
        <taxon>Mononegavirales</taxon>
        <taxon>Paramyxoviridae</taxon>
        <taxon>Orthoparamyxovirinae</taxon>
        <taxon>Henipavirus</taxon>
    </lineage>
</organism>
<dbReference type="EMBL" id="AF010304">
    <property type="protein sequence ID" value="AAC04244.1"/>
    <property type="molecule type" value="mRNA"/>
</dbReference>
<accession>O55781</accession>
<protein>
    <submittedName>
        <fullName evidence="1">Non-structural protein X</fullName>
    </submittedName>
</protein>
<reference evidence="1" key="1">
    <citation type="submission" date="1997-06" db="EMBL/GenBank/DDBJ databases">
        <authorList>
            <person name="Wang L.-F."/>
            <person name="Michalski W."/>
            <person name="Yu M."/>
            <person name="Pritchard L.I."/>
            <person name="Crameri G."/>
            <person name="Sheill B."/>
            <person name="Eaton B.T."/>
        </authorList>
    </citation>
    <scope>NUCLEOTIDE SEQUENCE</scope>
</reference>
<reference evidence="1" key="2">
    <citation type="journal article" date="1998" name="J. Virol.">
        <title>A novel P/V/C gene in a new member of the Paramyxoviridae family, which causes lethal infection in humans, horses, and other animals.</title>
        <authorList>
            <person name="Wang L.-F."/>
            <person name="Michalski W.P."/>
            <person name="Yu M."/>
            <person name="Pritchard L.I."/>
            <person name="Crameri G."/>
            <person name="Shiell B."/>
            <person name="Eaton B.T."/>
        </authorList>
    </citation>
    <scope>NUCLEOTIDE SEQUENCE</scope>
</reference>
<sequence length="80" mass="9236">MHLLSPFNNSSDHPFKIWVVPSHFPHHIIHAVCIQILNHIQTELDIQAINNYINYKNDESALRQQGNVNHLNAGVDPRIH</sequence>
<dbReference type="PIR" id="T03453">
    <property type="entry name" value="T03453"/>
</dbReference>
<name>O55781_9MONO</name>
<evidence type="ECO:0000313" key="1">
    <source>
        <dbReference type="EMBL" id="AAC04244.1"/>
    </source>
</evidence>
<proteinExistence type="evidence at transcript level"/>
<gene>
    <name evidence="1" type="primary">P/V/C</name>
</gene>